<dbReference type="Proteomes" id="UP000190037">
    <property type="component" value="Unassembled WGS sequence"/>
</dbReference>
<dbReference type="OrthoDB" id="3401652at2"/>
<dbReference type="STRING" id="159449.B4N89_30275"/>
<dbReference type="RefSeq" id="WP_078978938.1">
    <property type="nucleotide sequence ID" value="NZ_MWQN01000001.1"/>
</dbReference>
<evidence type="ECO:0000256" key="2">
    <source>
        <dbReference type="SAM" id="SignalP"/>
    </source>
</evidence>
<feature type="signal peptide" evidence="2">
    <location>
        <begin position="1"/>
        <end position="31"/>
    </location>
</feature>
<evidence type="ECO:0000313" key="4">
    <source>
        <dbReference type="Proteomes" id="UP000190037"/>
    </source>
</evidence>
<evidence type="ECO:0000256" key="1">
    <source>
        <dbReference type="SAM" id="MobiDB-lite"/>
    </source>
</evidence>
<proteinExistence type="predicted"/>
<keyword evidence="4" id="KW-1185">Reference proteome</keyword>
<evidence type="ECO:0008006" key="5">
    <source>
        <dbReference type="Google" id="ProtNLM"/>
    </source>
</evidence>
<feature type="compositionally biased region" description="Low complexity" evidence="1">
    <location>
        <begin position="42"/>
        <end position="80"/>
    </location>
</feature>
<dbReference type="AlphaFoldDB" id="A0A1T3P6Q4"/>
<reference evidence="3 4" key="1">
    <citation type="submission" date="2017-03" db="EMBL/GenBank/DDBJ databases">
        <title>Draft genome sequence of Streptomyces scabrisporus NF3, endophyte isolated from Amphipterygium adstringens.</title>
        <authorList>
            <person name="Vazquez M."/>
            <person name="Ceapa C.D."/>
            <person name="Rodriguez Luna D."/>
            <person name="Sanchez Esquivel S."/>
        </authorList>
    </citation>
    <scope>NUCLEOTIDE SEQUENCE [LARGE SCALE GENOMIC DNA]</scope>
    <source>
        <strain evidence="3 4">NF3</strain>
    </source>
</reference>
<dbReference type="EMBL" id="MWQN01000001">
    <property type="protein sequence ID" value="OPC84641.1"/>
    <property type="molecule type" value="Genomic_DNA"/>
</dbReference>
<dbReference type="PROSITE" id="PS51257">
    <property type="entry name" value="PROKAR_LIPOPROTEIN"/>
    <property type="match status" value="1"/>
</dbReference>
<evidence type="ECO:0000313" key="3">
    <source>
        <dbReference type="EMBL" id="OPC84641.1"/>
    </source>
</evidence>
<feature type="region of interest" description="Disordered" evidence="1">
    <location>
        <begin position="29"/>
        <end position="93"/>
    </location>
</feature>
<keyword evidence="2" id="KW-0732">Signal</keyword>
<accession>A0A1T3P6Q4</accession>
<comment type="caution">
    <text evidence="3">The sequence shown here is derived from an EMBL/GenBank/DDBJ whole genome shotgun (WGS) entry which is preliminary data.</text>
</comment>
<gene>
    <name evidence="3" type="ORF">B4N89_30275</name>
</gene>
<sequence>MCSTPARRRSNSIGLPAIGLAALLVSTGCGGGDSDESTTQVASLPTTAASAPTAGQGAAPGDAAPATSAAGTSSDAPAGARPQRRLDTSEEEEKRMWAAYEACLTSKGVDTRQSGSVEGEIARTKRYAREFKECEVKLPLMPPEMDPKQNPEYNDGMRAWVKCMNDKGMKVKLVSDGWTYTGESSLTNEQQRRVEQECKMEAFGGKR</sequence>
<feature type="chain" id="PRO_5038792504" description="Lipoprotein" evidence="2">
    <location>
        <begin position="32"/>
        <end position="207"/>
    </location>
</feature>
<feature type="compositionally biased region" description="Basic and acidic residues" evidence="1">
    <location>
        <begin position="84"/>
        <end position="93"/>
    </location>
</feature>
<organism evidence="3 4">
    <name type="scientific">Embleya scabrispora</name>
    <dbReference type="NCBI Taxonomy" id="159449"/>
    <lineage>
        <taxon>Bacteria</taxon>
        <taxon>Bacillati</taxon>
        <taxon>Actinomycetota</taxon>
        <taxon>Actinomycetes</taxon>
        <taxon>Kitasatosporales</taxon>
        <taxon>Streptomycetaceae</taxon>
        <taxon>Embleya</taxon>
    </lineage>
</organism>
<name>A0A1T3P6Q4_9ACTN</name>
<protein>
    <recommendedName>
        <fullName evidence="5">Lipoprotein</fullName>
    </recommendedName>
</protein>